<dbReference type="EMBL" id="CAJOBA010054831">
    <property type="protein sequence ID" value="CAF4278175.1"/>
    <property type="molecule type" value="Genomic_DNA"/>
</dbReference>
<accession>A0A814RLD6</accession>
<evidence type="ECO:0000313" key="7">
    <source>
        <dbReference type="Proteomes" id="UP000663829"/>
    </source>
</evidence>
<dbReference type="PANTHER" id="PTHR47272:SF1">
    <property type="entry name" value="PIGGYBAC TRANSPOSABLE ELEMENT-DERIVED PROTEIN 3-LIKE"/>
    <property type="match status" value="1"/>
</dbReference>
<gene>
    <name evidence="3" type="ORF">GPM918_LOCUS20349</name>
    <name evidence="4" type="ORF">OVA965_LOCUS36393</name>
    <name evidence="5" type="ORF">SRO942_LOCUS20347</name>
    <name evidence="6" type="ORF">TMI583_LOCUS37405</name>
</gene>
<dbReference type="Proteomes" id="UP000663829">
    <property type="component" value="Unassembled WGS sequence"/>
</dbReference>
<dbReference type="InterPro" id="IPR029526">
    <property type="entry name" value="PGBD"/>
</dbReference>
<protein>
    <recommendedName>
        <fullName evidence="2">PiggyBac transposable element-derived protein domain-containing protein</fullName>
    </recommendedName>
</protein>
<evidence type="ECO:0000313" key="6">
    <source>
        <dbReference type="EMBL" id="CAF4278175.1"/>
    </source>
</evidence>
<feature type="non-terminal residue" evidence="3">
    <location>
        <position position="306"/>
    </location>
</feature>
<evidence type="ECO:0000313" key="5">
    <source>
        <dbReference type="EMBL" id="CAF3897930.1"/>
    </source>
</evidence>
<dbReference type="Proteomes" id="UP000682733">
    <property type="component" value="Unassembled WGS sequence"/>
</dbReference>
<organism evidence="3 7">
    <name type="scientific">Didymodactylos carnosus</name>
    <dbReference type="NCBI Taxonomy" id="1234261"/>
    <lineage>
        <taxon>Eukaryota</taxon>
        <taxon>Metazoa</taxon>
        <taxon>Spiralia</taxon>
        <taxon>Gnathifera</taxon>
        <taxon>Rotifera</taxon>
        <taxon>Eurotatoria</taxon>
        <taxon>Bdelloidea</taxon>
        <taxon>Philodinida</taxon>
        <taxon>Philodinidae</taxon>
        <taxon>Didymodactylos</taxon>
    </lineage>
</organism>
<evidence type="ECO:0000313" key="4">
    <source>
        <dbReference type="EMBL" id="CAF1488692.1"/>
    </source>
</evidence>
<evidence type="ECO:0000259" key="2">
    <source>
        <dbReference type="Pfam" id="PF13843"/>
    </source>
</evidence>
<feature type="compositionally biased region" description="Acidic residues" evidence="1">
    <location>
        <begin position="27"/>
        <end position="54"/>
    </location>
</feature>
<sequence>MTSNTSSDNSLDGNGEYESISNISDTNSDDEAESNSEELSDDSWDSDNEEEEDEPKLNNLKWNKWNIEPNLPTFDGQFGLNKNISSATLTSPIDYFRLFLSPSIVTYIVDQSNLYRTQMNLKQEPMTEREFFQLLGFLFYASVVRLSSKSDYWSQLYQQALITTNITRNRISELLCTLHFNDNVLNSSKVNKIQPLIDLFNEGCSYIVEQEKNISLDEQMVGYKGTTAPKSLRQYMPNKPTKRGFKFWVRCGVSAYVYKLVLYCGGAKSVSHPAVLPKAFSSISTRSTTKATTNNNQIKKRCDDTK</sequence>
<dbReference type="EMBL" id="CAJNOK010032875">
    <property type="protein sequence ID" value="CAF1488692.1"/>
    <property type="molecule type" value="Genomic_DNA"/>
</dbReference>
<comment type="caution">
    <text evidence="3">The sequence shown here is derived from an EMBL/GenBank/DDBJ whole genome shotgun (WGS) entry which is preliminary data.</text>
</comment>
<dbReference type="EMBL" id="CAJNOQ010006409">
    <property type="protein sequence ID" value="CAF1134118.1"/>
    <property type="molecule type" value="Genomic_DNA"/>
</dbReference>
<name>A0A814RLD6_9BILA</name>
<dbReference type="Proteomes" id="UP000681722">
    <property type="component" value="Unassembled WGS sequence"/>
</dbReference>
<feature type="domain" description="PiggyBac transposable element-derived protein" evidence="2">
    <location>
        <begin position="91"/>
        <end position="276"/>
    </location>
</feature>
<dbReference type="Proteomes" id="UP000677228">
    <property type="component" value="Unassembled WGS sequence"/>
</dbReference>
<proteinExistence type="predicted"/>
<dbReference type="PANTHER" id="PTHR47272">
    <property type="entry name" value="DDE_TNP_1_7 DOMAIN-CONTAINING PROTEIN"/>
    <property type="match status" value="1"/>
</dbReference>
<dbReference type="OrthoDB" id="118105at2759"/>
<dbReference type="EMBL" id="CAJOBC010006410">
    <property type="protein sequence ID" value="CAF3897930.1"/>
    <property type="molecule type" value="Genomic_DNA"/>
</dbReference>
<feature type="region of interest" description="Disordered" evidence="1">
    <location>
        <begin position="1"/>
        <end position="59"/>
    </location>
</feature>
<evidence type="ECO:0000256" key="1">
    <source>
        <dbReference type="SAM" id="MobiDB-lite"/>
    </source>
</evidence>
<dbReference type="Pfam" id="PF13843">
    <property type="entry name" value="DDE_Tnp_1_7"/>
    <property type="match status" value="1"/>
</dbReference>
<dbReference type="AlphaFoldDB" id="A0A814RLD6"/>
<keyword evidence="7" id="KW-1185">Reference proteome</keyword>
<evidence type="ECO:0000313" key="3">
    <source>
        <dbReference type="EMBL" id="CAF1134118.1"/>
    </source>
</evidence>
<reference evidence="3" key="1">
    <citation type="submission" date="2021-02" db="EMBL/GenBank/DDBJ databases">
        <authorList>
            <person name="Nowell W R."/>
        </authorList>
    </citation>
    <scope>NUCLEOTIDE SEQUENCE</scope>
</reference>
<feature type="compositionally biased region" description="Polar residues" evidence="1">
    <location>
        <begin position="1"/>
        <end position="12"/>
    </location>
</feature>